<dbReference type="SUPFAM" id="SSF52402">
    <property type="entry name" value="Adenine nucleotide alpha hydrolases-like"/>
    <property type="match status" value="1"/>
</dbReference>
<sequence>MPWTTHLLVVASRTAESSELISYLRERARTGPVHVTLVVPLEVGGRDAGRERLEGALARLHEIGIEAVGQVAGDGEPLHAVLEVYDPKRHDEIIVVTLPEHLSRWLRCDLPHRIAQVTGALVRHIEVSERRAAVRR</sequence>
<accession>A0A9E6XYE0</accession>
<evidence type="ECO:0000313" key="2">
    <source>
        <dbReference type="Proteomes" id="UP001162834"/>
    </source>
</evidence>
<name>A0A9E6XYE0_9ACTN</name>
<keyword evidence="2" id="KW-1185">Reference proteome</keyword>
<dbReference type="KEGG" id="sbae:DSM104329_03134"/>
<proteinExistence type="predicted"/>
<evidence type="ECO:0000313" key="1">
    <source>
        <dbReference type="EMBL" id="UGS36725.1"/>
    </source>
</evidence>
<dbReference type="Proteomes" id="UP001162834">
    <property type="component" value="Chromosome"/>
</dbReference>
<protein>
    <recommendedName>
        <fullName evidence="3">Universal stress protein</fullName>
    </recommendedName>
</protein>
<evidence type="ECO:0008006" key="3">
    <source>
        <dbReference type="Google" id="ProtNLM"/>
    </source>
</evidence>
<gene>
    <name evidence="1" type="ORF">DSM104329_03134</name>
</gene>
<dbReference type="AlphaFoldDB" id="A0A9E6XYE0"/>
<dbReference type="InterPro" id="IPR014729">
    <property type="entry name" value="Rossmann-like_a/b/a_fold"/>
</dbReference>
<organism evidence="1 2">
    <name type="scientific">Capillimicrobium parvum</name>
    <dbReference type="NCBI Taxonomy" id="2884022"/>
    <lineage>
        <taxon>Bacteria</taxon>
        <taxon>Bacillati</taxon>
        <taxon>Actinomycetota</taxon>
        <taxon>Thermoleophilia</taxon>
        <taxon>Solirubrobacterales</taxon>
        <taxon>Capillimicrobiaceae</taxon>
        <taxon>Capillimicrobium</taxon>
    </lineage>
</organism>
<dbReference type="Gene3D" id="3.40.50.620">
    <property type="entry name" value="HUPs"/>
    <property type="match status" value="1"/>
</dbReference>
<dbReference type="RefSeq" id="WP_259310791.1">
    <property type="nucleotide sequence ID" value="NZ_CP087164.1"/>
</dbReference>
<dbReference type="EMBL" id="CP087164">
    <property type="protein sequence ID" value="UGS36725.1"/>
    <property type="molecule type" value="Genomic_DNA"/>
</dbReference>
<reference evidence="1" key="1">
    <citation type="journal article" date="2022" name="Int. J. Syst. Evol. Microbiol.">
        <title>Pseudomonas aegrilactucae sp. nov. and Pseudomonas morbosilactucae sp. nov., pathogens causing bacterial rot of lettuce in Japan.</title>
        <authorList>
            <person name="Sawada H."/>
            <person name="Fujikawa T."/>
            <person name="Satou M."/>
        </authorList>
    </citation>
    <scope>NUCLEOTIDE SEQUENCE</scope>
    <source>
        <strain evidence="1">0166_1</strain>
    </source>
</reference>